<evidence type="ECO:0000313" key="1">
    <source>
        <dbReference type="EMBL" id="CAG8846302.1"/>
    </source>
</evidence>
<dbReference type="PANTHER" id="PTHR34415:SF1">
    <property type="entry name" value="INTEGRASE CATALYTIC DOMAIN-CONTAINING PROTEIN"/>
    <property type="match status" value="1"/>
</dbReference>
<organism evidence="1 2">
    <name type="scientific">Gigaspora margarita</name>
    <dbReference type="NCBI Taxonomy" id="4874"/>
    <lineage>
        <taxon>Eukaryota</taxon>
        <taxon>Fungi</taxon>
        <taxon>Fungi incertae sedis</taxon>
        <taxon>Mucoromycota</taxon>
        <taxon>Glomeromycotina</taxon>
        <taxon>Glomeromycetes</taxon>
        <taxon>Diversisporales</taxon>
        <taxon>Gigasporaceae</taxon>
        <taxon>Gigaspora</taxon>
    </lineage>
</organism>
<proteinExistence type="predicted"/>
<reference evidence="1 2" key="1">
    <citation type="submission" date="2021-06" db="EMBL/GenBank/DDBJ databases">
        <authorList>
            <person name="Kallberg Y."/>
            <person name="Tangrot J."/>
            <person name="Rosling A."/>
        </authorList>
    </citation>
    <scope>NUCLEOTIDE SEQUENCE [LARGE SCALE GENOMIC DNA]</scope>
    <source>
        <strain evidence="1 2">120-4 pot B 10/14</strain>
    </source>
</reference>
<evidence type="ECO:0000313" key="2">
    <source>
        <dbReference type="Proteomes" id="UP000789901"/>
    </source>
</evidence>
<dbReference type="PANTHER" id="PTHR34415">
    <property type="entry name" value="INTEGRASE CATALYTIC DOMAIN-CONTAINING PROTEIN"/>
    <property type="match status" value="1"/>
</dbReference>
<dbReference type="Proteomes" id="UP000789901">
    <property type="component" value="Unassembled WGS sequence"/>
</dbReference>
<name>A0ABN7X297_GIGMA</name>
<dbReference type="EMBL" id="CAJVQB010082890">
    <property type="protein sequence ID" value="CAG8846302.1"/>
    <property type="molecule type" value="Genomic_DNA"/>
</dbReference>
<sequence>ADDLEDLINIVEQSTTGGYNKADTVIDSNGNRKITFYNWSQFLDQFFTAVPSILMQHHFVISHEFPGKVKIRKSFDSDETEVSIARVSSIPKTKNGELILPDIILPHEISLERQWYLYEELQIIIDEVSKRNNKAAEVDKNIFEDPITDLTSYM</sequence>
<comment type="caution">
    <text evidence="1">The sequence shown here is derived from an EMBL/GenBank/DDBJ whole genome shotgun (WGS) entry which is preliminary data.</text>
</comment>
<feature type="non-terminal residue" evidence="1">
    <location>
        <position position="154"/>
    </location>
</feature>
<protein>
    <submittedName>
        <fullName evidence="1">41220_t:CDS:1</fullName>
    </submittedName>
</protein>
<gene>
    <name evidence="1" type="ORF">GMARGA_LOCUS38099</name>
</gene>
<keyword evidence="2" id="KW-1185">Reference proteome</keyword>
<feature type="non-terminal residue" evidence="1">
    <location>
        <position position="1"/>
    </location>
</feature>
<accession>A0ABN7X297</accession>